<dbReference type="PANTHER" id="PTHR31900">
    <property type="entry name" value="F-BOX/RNI SUPERFAMILY PROTEIN-RELATED"/>
    <property type="match status" value="1"/>
</dbReference>
<dbReference type="OrthoDB" id="1298252at2759"/>
<dbReference type="PANTHER" id="PTHR31900:SF30">
    <property type="entry name" value="SUPERFAMILY PROTEIN, PUTATIVE-RELATED"/>
    <property type="match status" value="1"/>
</dbReference>
<dbReference type="EMBL" id="JACGCM010001965">
    <property type="protein sequence ID" value="KAF6146544.1"/>
    <property type="molecule type" value="Genomic_DNA"/>
</dbReference>
<comment type="caution">
    <text evidence="1">The sequence shown here is derived from an EMBL/GenBank/DDBJ whole genome shotgun (WGS) entry which is preliminary data.</text>
</comment>
<evidence type="ECO:0000313" key="2">
    <source>
        <dbReference type="Proteomes" id="UP000541444"/>
    </source>
</evidence>
<dbReference type="InterPro" id="IPR050232">
    <property type="entry name" value="FBL13/AtMIF1-like"/>
</dbReference>
<protein>
    <submittedName>
        <fullName evidence="1">Uncharacterized protein</fullName>
    </submittedName>
</protein>
<proteinExistence type="predicted"/>
<accession>A0A7J7LVE7</accession>
<organism evidence="1 2">
    <name type="scientific">Kingdonia uniflora</name>
    <dbReference type="NCBI Taxonomy" id="39325"/>
    <lineage>
        <taxon>Eukaryota</taxon>
        <taxon>Viridiplantae</taxon>
        <taxon>Streptophyta</taxon>
        <taxon>Embryophyta</taxon>
        <taxon>Tracheophyta</taxon>
        <taxon>Spermatophyta</taxon>
        <taxon>Magnoliopsida</taxon>
        <taxon>Ranunculales</taxon>
        <taxon>Circaeasteraceae</taxon>
        <taxon>Kingdonia</taxon>
    </lineage>
</organism>
<dbReference type="AlphaFoldDB" id="A0A7J7LVE7"/>
<dbReference type="Proteomes" id="UP000541444">
    <property type="component" value="Unassembled WGS sequence"/>
</dbReference>
<gene>
    <name evidence="1" type="ORF">GIB67_008830</name>
</gene>
<name>A0A7J7LVE7_9MAGN</name>
<sequence>MDHCEWMNVKTIKICAPALKSCIIHDSPPDGMENIDCHVKVDAQSLISLNYMSLGSCEYSFPNLCLLVTASVNIKRREGRHVYHKLYNWTTKFLKEISKAKILTLANGTFEKLFENHPEKPEFSNMTHLIVESYSTFRVRYLLDLLLSSPNVESLVLPTTSH</sequence>
<reference evidence="1 2" key="1">
    <citation type="journal article" date="2020" name="IScience">
        <title>Genome Sequencing of the Endangered Kingdonia uniflora (Circaeasteraceae, Ranunculales) Reveals Potential Mechanisms of Evolutionary Specialization.</title>
        <authorList>
            <person name="Sun Y."/>
            <person name="Deng T."/>
            <person name="Zhang A."/>
            <person name="Moore M.J."/>
            <person name="Landis J.B."/>
            <person name="Lin N."/>
            <person name="Zhang H."/>
            <person name="Zhang X."/>
            <person name="Huang J."/>
            <person name="Zhang X."/>
            <person name="Sun H."/>
            <person name="Wang H."/>
        </authorList>
    </citation>
    <scope>NUCLEOTIDE SEQUENCE [LARGE SCALE GENOMIC DNA]</scope>
    <source>
        <strain evidence="1">TB1705</strain>
        <tissue evidence="1">Leaf</tissue>
    </source>
</reference>
<keyword evidence="2" id="KW-1185">Reference proteome</keyword>
<evidence type="ECO:0000313" key="1">
    <source>
        <dbReference type="EMBL" id="KAF6146544.1"/>
    </source>
</evidence>